<feature type="non-terminal residue" evidence="2">
    <location>
        <position position="1"/>
    </location>
</feature>
<evidence type="ECO:0000313" key="2">
    <source>
        <dbReference type="EMBL" id="EER06933.1"/>
    </source>
</evidence>
<dbReference type="GeneID" id="9059132"/>
<keyword evidence="1" id="KW-0812">Transmembrane</keyword>
<dbReference type="Proteomes" id="UP000007800">
    <property type="component" value="Unassembled WGS sequence"/>
</dbReference>
<feature type="transmembrane region" description="Helical" evidence="1">
    <location>
        <begin position="6"/>
        <end position="29"/>
    </location>
</feature>
<sequence>SLIVHFPIILMVSLLATLVLGAVWCTGAFPSGPYSKKLANGFCIEIDAMPDFTIWDIVRCGPHKAGGANLNVTGNNPYNVAPSSQIHYDRLFKFLIGYCGPALKSKGMHWFIYDKTHDTIMTAFLGIPQILQRGYC</sequence>
<evidence type="ECO:0000256" key="1">
    <source>
        <dbReference type="SAM" id="Phobius"/>
    </source>
</evidence>
<proteinExistence type="predicted"/>
<keyword evidence="1" id="KW-1133">Transmembrane helix</keyword>
<dbReference type="EMBL" id="GG680193">
    <property type="protein sequence ID" value="EER06933.1"/>
    <property type="molecule type" value="Genomic_DNA"/>
</dbReference>
<keyword evidence="1" id="KW-0472">Membrane</keyword>
<keyword evidence="3" id="KW-1185">Reference proteome</keyword>
<protein>
    <submittedName>
        <fullName evidence="2">Uncharacterized protein</fullName>
    </submittedName>
</protein>
<gene>
    <name evidence="2" type="ORF">Pmar_PMAR021608</name>
</gene>
<dbReference type="RefSeq" id="XP_002775117.1">
    <property type="nucleotide sequence ID" value="XM_002775071.1"/>
</dbReference>
<dbReference type="InParanoid" id="C5L8M0"/>
<accession>C5L8M0</accession>
<reference evidence="2 3" key="1">
    <citation type="submission" date="2008-07" db="EMBL/GenBank/DDBJ databases">
        <authorList>
            <person name="El-Sayed N."/>
            <person name="Caler E."/>
            <person name="Inman J."/>
            <person name="Amedeo P."/>
            <person name="Hass B."/>
            <person name="Wortman J."/>
        </authorList>
    </citation>
    <scope>NUCLEOTIDE SEQUENCE [LARGE SCALE GENOMIC DNA]</scope>
    <source>
        <strain evidence="3">ATCC 50983 / TXsc</strain>
    </source>
</reference>
<name>C5L8M0_PERM5</name>
<evidence type="ECO:0000313" key="3">
    <source>
        <dbReference type="Proteomes" id="UP000007800"/>
    </source>
</evidence>
<dbReference type="AlphaFoldDB" id="C5L8M0"/>
<organism evidence="3">
    <name type="scientific">Perkinsus marinus (strain ATCC 50983 / TXsc)</name>
    <dbReference type="NCBI Taxonomy" id="423536"/>
    <lineage>
        <taxon>Eukaryota</taxon>
        <taxon>Sar</taxon>
        <taxon>Alveolata</taxon>
        <taxon>Perkinsozoa</taxon>
        <taxon>Perkinsea</taxon>
        <taxon>Perkinsida</taxon>
        <taxon>Perkinsidae</taxon>
        <taxon>Perkinsus</taxon>
    </lineage>
</organism>